<dbReference type="Gene3D" id="1.10.10.60">
    <property type="entry name" value="Homeodomain-like"/>
    <property type="match status" value="2"/>
</dbReference>
<dbReference type="SUPFAM" id="SSF52172">
    <property type="entry name" value="CheY-like"/>
    <property type="match status" value="1"/>
</dbReference>
<organism evidence="7 8">
    <name type="scientific">Paenibacillus nasutitermitis</name>
    <dbReference type="NCBI Taxonomy" id="1652958"/>
    <lineage>
        <taxon>Bacteria</taxon>
        <taxon>Bacillati</taxon>
        <taxon>Bacillota</taxon>
        <taxon>Bacilli</taxon>
        <taxon>Bacillales</taxon>
        <taxon>Paenibacillaceae</taxon>
        <taxon>Paenibacillus</taxon>
    </lineage>
</organism>
<dbReference type="Pfam" id="PF00072">
    <property type="entry name" value="Response_reg"/>
    <property type="match status" value="1"/>
</dbReference>
<keyword evidence="1" id="KW-0805">Transcription regulation</keyword>
<dbReference type="InterPro" id="IPR011006">
    <property type="entry name" value="CheY-like_superfamily"/>
</dbReference>
<dbReference type="InterPro" id="IPR020449">
    <property type="entry name" value="Tscrpt_reg_AraC-type_HTH"/>
</dbReference>
<dbReference type="GO" id="GO:0003700">
    <property type="term" value="F:DNA-binding transcription factor activity"/>
    <property type="evidence" value="ECO:0007669"/>
    <property type="project" value="InterPro"/>
</dbReference>
<dbReference type="PROSITE" id="PS01124">
    <property type="entry name" value="HTH_ARAC_FAMILY_2"/>
    <property type="match status" value="1"/>
</dbReference>
<evidence type="ECO:0000259" key="5">
    <source>
        <dbReference type="PROSITE" id="PS01124"/>
    </source>
</evidence>
<proteinExistence type="predicted"/>
<evidence type="ECO:0000259" key="6">
    <source>
        <dbReference type="PROSITE" id="PS50110"/>
    </source>
</evidence>
<dbReference type="AlphaFoldDB" id="A0A917DZW7"/>
<reference evidence="7" key="2">
    <citation type="submission" date="2020-09" db="EMBL/GenBank/DDBJ databases">
        <authorList>
            <person name="Sun Q."/>
            <person name="Zhou Y."/>
        </authorList>
    </citation>
    <scope>NUCLEOTIDE SEQUENCE</scope>
    <source>
        <strain evidence="7">CGMCC 1.15178</strain>
    </source>
</reference>
<keyword evidence="4" id="KW-0597">Phosphoprotein</keyword>
<feature type="domain" description="Response regulatory" evidence="6">
    <location>
        <begin position="3"/>
        <end position="120"/>
    </location>
</feature>
<gene>
    <name evidence="7" type="ORF">GCM10010911_49770</name>
</gene>
<dbReference type="PROSITE" id="PS00041">
    <property type="entry name" value="HTH_ARAC_FAMILY_1"/>
    <property type="match status" value="1"/>
</dbReference>
<feature type="domain" description="HTH araC/xylS-type" evidence="5">
    <location>
        <begin position="438"/>
        <end position="536"/>
    </location>
</feature>
<evidence type="ECO:0000313" key="7">
    <source>
        <dbReference type="EMBL" id="GGD85379.1"/>
    </source>
</evidence>
<dbReference type="SMART" id="SM00342">
    <property type="entry name" value="HTH_ARAC"/>
    <property type="match status" value="1"/>
</dbReference>
<reference evidence="7" key="1">
    <citation type="journal article" date="2014" name="Int. J. Syst. Evol. Microbiol.">
        <title>Complete genome sequence of Corynebacterium casei LMG S-19264T (=DSM 44701T), isolated from a smear-ripened cheese.</title>
        <authorList>
            <consortium name="US DOE Joint Genome Institute (JGI-PGF)"/>
            <person name="Walter F."/>
            <person name="Albersmeier A."/>
            <person name="Kalinowski J."/>
            <person name="Ruckert C."/>
        </authorList>
    </citation>
    <scope>NUCLEOTIDE SEQUENCE</scope>
    <source>
        <strain evidence="7">CGMCC 1.15178</strain>
    </source>
</reference>
<dbReference type="Pfam" id="PF12833">
    <property type="entry name" value="HTH_18"/>
    <property type="match status" value="1"/>
</dbReference>
<dbReference type="PROSITE" id="PS50110">
    <property type="entry name" value="RESPONSE_REGULATORY"/>
    <property type="match status" value="1"/>
</dbReference>
<evidence type="ECO:0000256" key="2">
    <source>
        <dbReference type="ARBA" id="ARBA00023125"/>
    </source>
</evidence>
<keyword evidence="8" id="KW-1185">Reference proteome</keyword>
<keyword evidence="3" id="KW-0804">Transcription</keyword>
<name>A0A917DZW7_9BACL</name>
<dbReference type="RefSeq" id="WP_188996001.1">
    <property type="nucleotide sequence ID" value="NZ_BMHP01000003.1"/>
</dbReference>
<feature type="modified residue" description="4-aspartylphosphate" evidence="4">
    <location>
        <position position="55"/>
    </location>
</feature>
<evidence type="ECO:0000313" key="8">
    <source>
        <dbReference type="Proteomes" id="UP000612456"/>
    </source>
</evidence>
<dbReference type="Gene3D" id="3.40.50.2300">
    <property type="match status" value="1"/>
</dbReference>
<dbReference type="PANTHER" id="PTHR43280:SF28">
    <property type="entry name" value="HTH-TYPE TRANSCRIPTIONAL ACTIVATOR RHAS"/>
    <property type="match status" value="1"/>
</dbReference>
<dbReference type="CDD" id="cd17536">
    <property type="entry name" value="REC_YesN-like"/>
    <property type="match status" value="1"/>
</dbReference>
<evidence type="ECO:0000256" key="4">
    <source>
        <dbReference type="PROSITE-ProRule" id="PRU00169"/>
    </source>
</evidence>
<dbReference type="EMBL" id="BMHP01000003">
    <property type="protein sequence ID" value="GGD85379.1"/>
    <property type="molecule type" value="Genomic_DNA"/>
</dbReference>
<evidence type="ECO:0000256" key="3">
    <source>
        <dbReference type="ARBA" id="ARBA00023163"/>
    </source>
</evidence>
<dbReference type="PRINTS" id="PR00032">
    <property type="entry name" value="HTHARAC"/>
</dbReference>
<dbReference type="GO" id="GO:0000160">
    <property type="term" value="P:phosphorelay signal transduction system"/>
    <property type="evidence" value="ECO:0007669"/>
    <property type="project" value="InterPro"/>
</dbReference>
<dbReference type="Proteomes" id="UP000612456">
    <property type="component" value="Unassembled WGS sequence"/>
</dbReference>
<dbReference type="InterPro" id="IPR018062">
    <property type="entry name" value="HTH_AraC-typ_CS"/>
</dbReference>
<evidence type="ECO:0000256" key="1">
    <source>
        <dbReference type="ARBA" id="ARBA00023015"/>
    </source>
</evidence>
<sequence length="539" mass="61878">MRRLLLVDDEPFIVNGMAALIKECEFLQLEVYKSYSADEALEWLQRTAMDIVLTDISMPGMDGLELQRHVLHNWPRCKVIFLTGYDEFSYVKEAVHNRAADYILKTEGDQAILAAVERAVMEIDKELADSLQLAQTRARLQVALPSLQKEWVQQLLLEETAASSRSMQEQLDELDLGLISDQPVFLVMAKVDLHNDLPNPDKALLLYALQNIADEYWQSYVRQCSFALDQSRVIWLIQDGDDSGGRSLVRFVHEVVERIQQTSRELLKLDVSFALSAEMCDWKMIASQYERLQRLLRSSLGIGQELLLEGSEDSAGDGVQHAALQHMVRLVARLERHLEHSERLEWLAGMDELIGDKTLMPLPDIRQIASYRLVAVLMTYAMNEDMQHVLLEERMEQLTHSATYAEWQDTMRSMAKTGDILCSYKENRADQHGRNLVLRIRQYIDAHLAGDLSLTRIGEEVAYNPYYLSKLYKQLTGENLSDAIMTIRLNEAKRMLKDTDDKIQNIAAGVGFDSAAYFTRFFKKTTDRTPLEYRESSRK</sequence>
<dbReference type="InterPro" id="IPR001789">
    <property type="entry name" value="Sig_transdc_resp-reg_receiver"/>
</dbReference>
<dbReference type="SMART" id="SM00448">
    <property type="entry name" value="REC"/>
    <property type="match status" value="1"/>
</dbReference>
<protein>
    <recommendedName>
        <fullName evidence="9">Two-component system, response regulator YesN</fullName>
    </recommendedName>
</protein>
<comment type="caution">
    <text evidence="7">The sequence shown here is derived from an EMBL/GenBank/DDBJ whole genome shotgun (WGS) entry which is preliminary data.</text>
</comment>
<dbReference type="PANTHER" id="PTHR43280">
    <property type="entry name" value="ARAC-FAMILY TRANSCRIPTIONAL REGULATOR"/>
    <property type="match status" value="1"/>
</dbReference>
<dbReference type="SUPFAM" id="SSF46689">
    <property type="entry name" value="Homeodomain-like"/>
    <property type="match status" value="2"/>
</dbReference>
<evidence type="ECO:0008006" key="9">
    <source>
        <dbReference type="Google" id="ProtNLM"/>
    </source>
</evidence>
<dbReference type="InterPro" id="IPR018060">
    <property type="entry name" value="HTH_AraC"/>
</dbReference>
<dbReference type="GO" id="GO:0043565">
    <property type="term" value="F:sequence-specific DNA binding"/>
    <property type="evidence" value="ECO:0007669"/>
    <property type="project" value="InterPro"/>
</dbReference>
<dbReference type="InterPro" id="IPR009057">
    <property type="entry name" value="Homeodomain-like_sf"/>
</dbReference>
<keyword evidence="2" id="KW-0238">DNA-binding</keyword>
<accession>A0A917DZW7</accession>